<evidence type="ECO:0000256" key="6">
    <source>
        <dbReference type="ARBA" id="ARBA00022737"/>
    </source>
</evidence>
<feature type="region of interest" description="Disordered" evidence="10">
    <location>
        <begin position="213"/>
        <end position="236"/>
    </location>
</feature>
<comment type="catalytic activity">
    <reaction evidence="1">
        <text>a 1,2-diacyl-sn-glycero-3-phosphocholine + H2O = a 1,2-diacyl-sn-glycero-3-phosphate + choline + H(+)</text>
        <dbReference type="Rhea" id="RHEA:14445"/>
        <dbReference type="ChEBI" id="CHEBI:15354"/>
        <dbReference type="ChEBI" id="CHEBI:15377"/>
        <dbReference type="ChEBI" id="CHEBI:15378"/>
        <dbReference type="ChEBI" id="CHEBI:57643"/>
        <dbReference type="ChEBI" id="CHEBI:58608"/>
        <dbReference type="EC" id="3.1.4.4"/>
    </reaction>
</comment>
<dbReference type="SUPFAM" id="SSF56024">
    <property type="entry name" value="Phospholipase D/nuclease"/>
    <property type="match status" value="2"/>
</dbReference>
<comment type="subcellular location">
    <subcellularLocation>
        <location evidence="3">Secreted</location>
    </subcellularLocation>
</comment>
<dbReference type="AlphaFoldDB" id="A0A857C6E7"/>
<dbReference type="CDD" id="cd09140">
    <property type="entry name" value="PLDc_vPLD1_2_like_bac_1"/>
    <property type="match status" value="1"/>
</dbReference>
<evidence type="ECO:0000256" key="7">
    <source>
        <dbReference type="ARBA" id="ARBA00022801"/>
    </source>
</evidence>
<evidence type="ECO:0000313" key="12">
    <source>
        <dbReference type="EMBL" id="QGZ34606.1"/>
    </source>
</evidence>
<keyword evidence="8" id="KW-0443">Lipid metabolism</keyword>
<name>A0A857C6E7_9HYPH</name>
<dbReference type="InterPro" id="IPR015679">
    <property type="entry name" value="PLipase_D_fam"/>
</dbReference>
<dbReference type="RefSeq" id="WP_158193572.1">
    <property type="nucleotide sequence ID" value="NZ_CP046908.1"/>
</dbReference>
<keyword evidence="7" id="KW-0378">Hydrolase</keyword>
<evidence type="ECO:0000259" key="11">
    <source>
        <dbReference type="PROSITE" id="PS50035"/>
    </source>
</evidence>
<dbReference type="Proteomes" id="UP000435648">
    <property type="component" value="Chromosome"/>
</dbReference>
<evidence type="ECO:0000256" key="9">
    <source>
        <dbReference type="ARBA" id="ARBA00029594"/>
    </source>
</evidence>
<gene>
    <name evidence="12" type="ORF">GH266_08845</name>
</gene>
<dbReference type="PANTHER" id="PTHR18896:SF76">
    <property type="entry name" value="PHOSPHOLIPASE"/>
    <property type="match status" value="1"/>
</dbReference>
<dbReference type="GO" id="GO:0009395">
    <property type="term" value="P:phospholipid catabolic process"/>
    <property type="evidence" value="ECO:0007669"/>
    <property type="project" value="TreeGrafter"/>
</dbReference>
<evidence type="ECO:0000256" key="10">
    <source>
        <dbReference type="SAM" id="MobiDB-lite"/>
    </source>
</evidence>
<accession>A0A857C6E7</accession>
<evidence type="ECO:0000256" key="2">
    <source>
        <dbReference type="ARBA" id="ARBA00003145"/>
    </source>
</evidence>
<organism evidence="12 13">
    <name type="scientific">Stappia indica</name>
    <dbReference type="NCBI Taxonomy" id="538381"/>
    <lineage>
        <taxon>Bacteria</taxon>
        <taxon>Pseudomonadati</taxon>
        <taxon>Pseudomonadota</taxon>
        <taxon>Alphaproteobacteria</taxon>
        <taxon>Hyphomicrobiales</taxon>
        <taxon>Stappiaceae</taxon>
        <taxon>Stappia</taxon>
    </lineage>
</organism>
<dbReference type="PANTHER" id="PTHR18896">
    <property type="entry name" value="PHOSPHOLIPASE D"/>
    <property type="match status" value="1"/>
</dbReference>
<evidence type="ECO:0000256" key="1">
    <source>
        <dbReference type="ARBA" id="ARBA00000798"/>
    </source>
</evidence>
<sequence length="512" mass="57487">MTRTDSFSDPSPIIDTDRNAWRVARADRLAFLVDGDAYYRQVEAALMQARRSIWIVGWDFDPDIRLQPQNEGAMTLGELLRSRVEALPDLDIRILVWGEGPVYSSGRIPVLQDTEWCEHPRIALHYDFEHPLRASHHQKLVVIDEELAFVGGIDLTSQRWDTSDHLAQNPLRCRPNGDPYGPVHDIQVALSGEGARVVADVVRRRWGRAVPDALPSAEAPNESWPNESWPNESWPEELEPHLTGCDIAIALAEAGDSDHKRRTDPIQLTCDAIDAARESIYIETQYLVSTRVVRHLTARLREPGGPEVVILVTRDTRGLLEQWTMGYGRTLAIRRLMRANGEGRLRIAYAVVPDGEGGEQEVLIHAKLVIVDDRFVRVGSSNLNNRSEGFDTECDLAIEVQGEVQSEGEGEACRQAIVRLRNSLMAEHLDADPAAVEQVIARTGSLAAVIDQLNVNERGLRPYRVNPRKRAGLLHLGSGIVDPKRRYWPLQRFREVGSFAASRLTGMLKAWF</sequence>
<dbReference type="Gene3D" id="3.30.870.10">
    <property type="entry name" value="Endonuclease Chain A"/>
    <property type="match status" value="2"/>
</dbReference>
<reference evidence="12 13" key="1">
    <citation type="submission" date="2019-12" db="EMBL/GenBank/DDBJ databases">
        <title>The genome of Stappia indica PHM037.</title>
        <authorList>
            <person name="Kacar D."/>
            <person name="Galan B."/>
            <person name="Canedo L."/>
            <person name="Rodriguez P."/>
            <person name="de la Calle F."/>
            <person name="Garcia J.L."/>
        </authorList>
    </citation>
    <scope>NUCLEOTIDE SEQUENCE [LARGE SCALE GENOMIC DNA]</scope>
    <source>
        <strain evidence="12 13">PHM037</strain>
    </source>
</reference>
<dbReference type="EMBL" id="CP046908">
    <property type="protein sequence ID" value="QGZ34606.1"/>
    <property type="molecule type" value="Genomic_DNA"/>
</dbReference>
<feature type="domain" description="PLD phosphodiesterase" evidence="11">
    <location>
        <begin position="360"/>
        <end position="387"/>
    </location>
</feature>
<dbReference type="CDD" id="cd09143">
    <property type="entry name" value="PLDc_vPLD1_2_like_bac_2"/>
    <property type="match status" value="1"/>
</dbReference>
<feature type="domain" description="PLD phosphodiesterase" evidence="11">
    <location>
        <begin position="132"/>
        <end position="159"/>
    </location>
</feature>
<dbReference type="InterPro" id="IPR001736">
    <property type="entry name" value="PLipase_D/transphosphatidylase"/>
</dbReference>
<dbReference type="Pfam" id="PF13091">
    <property type="entry name" value="PLDc_2"/>
    <property type="match status" value="1"/>
</dbReference>
<proteinExistence type="predicted"/>
<dbReference type="InterPro" id="IPR025202">
    <property type="entry name" value="PLD-like_dom"/>
</dbReference>
<comment type="function">
    <text evidence="2">Could be a virulence factor.</text>
</comment>
<protein>
    <recommendedName>
        <fullName evidence="4">Phospholipase D</fullName>
    </recommendedName>
    <alternativeName>
        <fullName evidence="9">Choline phosphatase</fullName>
    </alternativeName>
</protein>
<evidence type="ECO:0000256" key="8">
    <source>
        <dbReference type="ARBA" id="ARBA00023098"/>
    </source>
</evidence>
<dbReference type="PROSITE" id="PS50035">
    <property type="entry name" value="PLD"/>
    <property type="match status" value="2"/>
</dbReference>
<dbReference type="Pfam" id="PF00614">
    <property type="entry name" value="PLDc"/>
    <property type="match status" value="1"/>
</dbReference>
<keyword evidence="6" id="KW-0677">Repeat</keyword>
<keyword evidence="5" id="KW-0964">Secreted</keyword>
<evidence type="ECO:0000256" key="4">
    <source>
        <dbReference type="ARBA" id="ARBA00018392"/>
    </source>
</evidence>
<dbReference type="KEGG" id="siw:GH266_08845"/>
<dbReference type="SMART" id="SM00155">
    <property type="entry name" value="PLDc"/>
    <property type="match status" value="2"/>
</dbReference>
<dbReference type="OrthoDB" id="8828485at2"/>
<evidence type="ECO:0000313" key="13">
    <source>
        <dbReference type="Proteomes" id="UP000435648"/>
    </source>
</evidence>
<evidence type="ECO:0000256" key="3">
    <source>
        <dbReference type="ARBA" id="ARBA00004613"/>
    </source>
</evidence>
<dbReference type="GO" id="GO:0005576">
    <property type="term" value="C:extracellular region"/>
    <property type="evidence" value="ECO:0007669"/>
    <property type="project" value="UniProtKB-SubCell"/>
</dbReference>
<evidence type="ECO:0000256" key="5">
    <source>
        <dbReference type="ARBA" id="ARBA00022525"/>
    </source>
</evidence>
<dbReference type="GO" id="GO:0004630">
    <property type="term" value="F:phospholipase D activity"/>
    <property type="evidence" value="ECO:0007669"/>
    <property type="project" value="UniProtKB-EC"/>
</dbReference>